<dbReference type="Pfam" id="PF13649">
    <property type="entry name" value="Methyltransf_25"/>
    <property type="match status" value="1"/>
</dbReference>
<keyword evidence="1 4" id="KW-0489">Methyltransferase</keyword>
<dbReference type="InterPro" id="IPR041698">
    <property type="entry name" value="Methyltransf_25"/>
</dbReference>
<dbReference type="SUPFAM" id="SSF53335">
    <property type="entry name" value="S-adenosyl-L-methionine-dependent methyltransferases"/>
    <property type="match status" value="1"/>
</dbReference>
<protein>
    <submittedName>
        <fullName evidence="4">Methyltransferase domain-containing protein</fullName>
    </submittedName>
</protein>
<dbReference type="RefSeq" id="WP_273617844.1">
    <property type="nucleotide sequence ID" value="NZ_CP117417.1"/>
</dbReference>
<evidence type="ECO:0000256" key="1">
    <source>
        <dbReference type="ARBA" id="ARBA00022603"/>
    </source>
</evidence>
<keyword evidence="2" id="KW-0808">Transferase</keyword>
<dbReference type="GO" id="GO:0032259">
    <property type="term" value="P:methylation"/>
    <property type="evidence" value="ECO:0007669"/>
    <property type="project" value="UniProtKB-KW"/>
</dbReference>
<dbReference type="PANTHER" id="PTHR43861">
    <property type="entry name" value="TRANS-ACONITATE 2-METHYLTRANSFERASE-RELATED"/>
    <property type="match status" value="1"/>
</dbReference>
<reference evidence="4 5" key="1">
    <citation type="submission" date="2023-02" db="EMBL/GenBank/DDBJ databases">
        <title>Genome sequence of Novosphingobium humi KACC 19094.</title>
        <authorList>
            <person name="Kim S."/>
            <person name="Heo J."/>
            <person name="Kwon S.-W."/>
        </authorList>
    </citation>
    <scope>NUCLEOTIDE SEQUENCE [LARGE SCALE GENOMIC DNA]</scope>
    <source>
        <strain evidence="4 5">KACC 19094</strain>
    </source>
</reference>
<evidence type="ECO:0000313" key="4">
    <source>
        <dbReference type="EMBL" id="WCT77472.1"/>
    </source>
</evidence>
<evidence type="ECO:0000259" key="3">
    <source>
        <dbReference type="Pfam" id="PF13649"/>
    </source>
</evidence>
<dbReference type="CDD" id="cd02440">
    <property type="entry name" value="AdoMet_MTases"/>
    <property type="match status" value="1"/>
</dbReference>
<gene>
    <name evidence="4" type="ORF">PQ457_00305</name>
</gene>
<keyword evidence="5" id="KW-1185">Reference proteome</keyword>
<dbReference type="InterPro" id="IPR029063">
    <property type="entry name" value="SAM-dependent_MTases_sf"/>
</dbReference>
<sequence length="248" mass="25939">MMANRLVSEAFGRADNYDAHAGVQQQVAAMLAQAIGKVGVCAAPRVLEIGCGTGLLGAALMPMLPDARWVMSDLSSTMLARARARFAAANANIAFRVMDGQAPDVAGPFDLIVSSLAFQWFDDLGGATARLGGLLAPGGLLAFSTMIAGSFAQWREAHDGAPCGLADYPHADDLSAMGFAVREVELTVEGGGRAFLRHLRGIGADVPRAGHSPLSAGQLRQVIARFDSQGGRATYRVALCLRRNAASQ</sequence>
<organism evidence="4 5">
    <name type="scientific">Novosphingobium humi</name>
    <dbReference type="NCBI Taxonomy" id="2282397"/>
    <lineage>
        <taxon>Bacteria</taxon>
        <taxon>Pseudomonadati</taxon>
        <taxon>Pseudomonadota</taxon>
        <taxon>Alphaproteobacteria</taxon>
        <taxon>Sphingomonadales</taxon>
        <taxon>Sphingomonadaceae</taxon>
        <taxon>Novosphingobium</taxon>
    </lineage>
</organism>
<dbReference type="PANTHER" id="PTHR43861:SF1">
    <property type="entry name" value="TRANS-ACONITATE 2-METHYLTRANSFERASE"/>
    <property type="match status" value="1"/>
</dbReference>
<evidence type="ECO:0000313" key="5">
    <source>
        <dbReference type="Proteomes" id="UP001218231"/>
    </source>
</evidence>
<dbReference type="GO" id="GO:0008168">
    <property type="term" value="F:methyltransferase activity"/>
    <property type="evidence" value="ECO:0007669"/>
    <property type="project" value="UniProtKB-KW"/>
</dbReference>
<evidence type="ECO:0000256" key="2">
    <source>
        <dbReference type="ARBA" id="ARBA00022679"/>
    </source>
</evidence>
<proteinExistence type="predicted"/>
<dbReference type="Gene3D" id="3.40.50.150">
    <property type="entry name" value="Vaccinia Virus protein VP39"/>
    <property type="match status" value="1"/>
</dbReference>
<dbReference type="Proteomes" id="UP001218231">
    <property type="component" value="Chromosome"/>
</dbReference>
<name>A0ABY7TXY9_9SPHN</name>
<dbReference type="EMBL" id="CP117417">
    <property type="protein sequence ID" value="WCT77472.1"/>
    <property type="molecule type" value="Genomic_DNA"/>
</dbReference>
<accession>A0ABY7TXY9</accession>
<feature type="domain" description="Methyltransferase" evidence="3">
    <location>
        <begin position="46"/>
        <end position="139"/>
    </location>
</feature>